<reference evidence="1 2" key="1">
    <citation type="submission" date="2023-10" db="EMBL/GenBank/DDBJ databases">
        <title>Chromosome-scale genome assembly provides insights into flower coloration mechanisms of Canna indica.</title>
        <authorList>
            <person name="Li C."/>
        </authorList>
    </citation>
    <scope>NUCLEOTIDE SEQUENCE [LARGE SCALE GENOMIC DNA]</scope>
    <source>
        <tissue evidence="1">Flower</tissue>
    </source>
</reference>
<evidence type="ECO:0000313" key="1">
    <source>
        <dbReference type="EMBL" id="WOL19715.1"/>
    </source>
</evidence>
<organism evidence="1 2">
    <name type="scientific">Canna indica</name>
    <name type="common">Indian-shot</name>
    <dbReference type="NCBI Taxonomy" id="4628"/>
    <lineage>
        <taxon>Eukaryota</taxon>
        <taxon>Viridiplantae</taxon>
        <taxon>Streptophyta</taxon>
        <taxon>Embryophyta</taxon>
        <taxon>Tracheophyta</taxon>
        <taxon>Spermatophyta</taxon>
        <taxon>Magnoliopsida</taxon>
        <taxon>Liliopsida</taxon>
        <taxon>Zingiberales</taxon>
        <taxon>Cannaceae</taxon>
        <taxon>Canna</taxon>
    </lineage>
</organism>
<proteinExistence type="predicted"/>
<name>A0AAQ3L408_9LILI</name>
<evidence type="ECO:0000313" key="2">
    <source>
        <dbReference type="Proteomes" id="UP001327560"/>
    </source>
</evidence>
<dbReference type="Proteomes" id="UP001327560">
    <property type="component" value="Chromosome 9"/>
</dbReference>
<dbReference type="EMBL" id="CP136898">
    <property type="protein sequence ID" value="WOL19715.1"/>
    <property type="molecule type" value="Genomic_DNA"/>
</dbReference>
<accession>A0AAQ3L408</accession>
<sequence>MCGLKDELKKCIKNEKDTDAWNDPWIDTIPISLWPTFINVEALVKIVMVCELIDNDSWKNDMIETYFGKELVSKIENITISKERANDKWVLVFSRDGNLTTRRAYCELKGKE</sequence>
<keyword evidence="2" id="KW-1185">Reference proteome</keyword>
<protein>
    <submittedName>
        <fullName evidence="1">Uncharacterized protein</fullName>
    </submittedName>
</protein>
<dbReference type="AlphaFoldDB" id="A0AAQ3L408"/>
<gene>
    <name evidence="1" type="ORF">Cni_G28517</name>
</gene>